<feature type="compositionally biased region" description="Pro residues" evidence="1">
    <location>
        <begin position="264"/>
        <end position="284"/>
    </location>
</feature>
<feature type="region of interest" description="Disordered" evidence="1">
    <location>
        <begin position="62"/>
        <end position="94"/>
    </location>
</feature>
<feature type="region of interest" description="Disordered" evidence="1">
    <location>
        <begin position="246"/>
        <end position="590"/>
    </location>
</feature>
<feature type="compositionally biased region" description="Polar residues" evidence="1">
    <location>
        <begin position="457"/>
        <end position="472"/>
    </location>
</feature>
<dbReference type="OrthoDB" id="5226996at2759"/>
<name>A0A2T3AJ28_9PEZI</name>
<dbReference type="AlphaFoldDB" id="A0A2T3AJ28"/>
<feature type="region of interest" description="Disordered" evidence="1">
    <location>
        <begin position="171"/>
        <end position="199"/>
    </location>
</feature>
<evidence type="ECO:0000256" key="1">
    <source>
        <dbReference type="SAM" id="MobiDB-lite"/>
    </source>
</evidence>
<feature type="compositionally biased region" description="Basic residues" evidence="1">
    <location>
        <begin position="500"/>
        <end position="509"/>
    </location>
</feature>
<feature type="region of interest" description="Disordered" evidence="1">
    <location>
        <begin position="1"/>
        <end position="33"/>
    </location>
</feature>
<sequence length="778" mass="82706">MSPPPPQSRFVEGSMNDRTSNAPPSDFMGPESEEYERHFAMDWKPPDLGDFADSGHDDYISKRPSFTSTASASSVLTTASTATTKGPKQNGSGFFKQVKERFALTRSKSSFGVPGSDEGDGLNNSNEGPGFFVPPAFKHKRSESMGPPAHQQLDLSFLKKGPDRHGFARANTIATAPTTPVSATTPLSPLLPGFDPSKRPTREEIAANYQNLLASGFFGTHAIQSTRFSPPGKALHGQDQTVMPPLAQRFAGAETGSQGIRTVPPSPERMPPPPPPKRNPPQPPSISMDVDMDVDMETDTETNQGAPRPPADVPASNTMHRIVSPAEQAARAMPPPPLPQLAPAKKLRPAHNHSYSSSAVPSALTRTSAGNAALTIPSSSRPGLSQHSLSFSSVPYNSTAAGTAPLMSAKPPTATAPPPRAYRPPPHSAARFSTESTRPRSFDLVGLARGTKRPFVSSRNSSQTSFASSRPSYDSGAPESGIGVATSTPDEGKLESGARKFVKRLRRSASKVSLSLGRSGSHDNDDDEMIDDYENNYNNIEQTASRTSMSSNVKRSFSIRFGGGGKSRTTPDATPSPMDLSRPTSSQDEDNYFSLKHANRSHDTPTSPAPVTPNQPILTAGLSTIVGSPNNEVSPERKFFNRSEMRTRRLRRRDSDKSSPSVIPLAQLPVSMGGHGPAANSEVQYRNGLPTPRDGESPPGTTDSSDSGMDGVEFSFHFPGRMKPGGGPLAQVSDANRGVTMSSAAISGAFKGISGSTKRIESLMGRGGSVRVVPSEVL</sequence>
<dbReference type="InParanoid" id="A0A2T3AJ28"/>
<dbReference type="Proteomes" id="UP000241462">
    <property type="component" value="Unassembled WGS sequence"/>
</dbReference>
<gene>
    <name evidence="2" type="ORF">BD289DRAFT_479438</name>
</gene>
<evidence type="ECO:0000313" key="3">
    <source>
        <dbReference type="Proteomes" id="UP000241462"/>
    </source>
</evidence>
<feature type="region of interest" description="Disordered" evidence="1">
    <location>
        <begin position="107"/>
        <end position="151"/>
    </location>
</feature>
<feature type="compositionally biased region" description="Polar residues" evidence="1">
    <location>
        <begin position="542"/>
        <end position="555"/>
    </location>
</feature>
<feature type="compositionally biased region" description="Low complexity" evidence="1">
    <location>
        <begin position="174"/>
        <end position="192"/>
    </location>
</feature>
<feature type="compositionally biased region" description="Acidic residues" evidence="1">
    <location>
        <begin position="524"/>
        <end position="534"/>
    </location>
</feature>
<feature type="compositionally biased region" description="Acidic residues" evidence="1">
    <location>
        <begin position="290"/>
        <end position="300"/>
    </location>
</feature>
<feature type="compositionally biased region" description="Low complexity" evidence="1">
    <location>
        <begin position="65"/>
        <end position="84"/>
    </location>
</feature>
<organism evidence="2 3">
    <name type="scientific">Coniella lustricola</name>
    <dbReference type="NCBI Taxonomy" id="2025994"/>
    <lineage>
        <taxon>Eukaryota</taxon>
        <taxon>Fungi</taxon>
        <taxon>Dikarya</taxon>
        <taxon>Ascomycota</taxon>
        <taxon>Pezizomycotina</taxon>
        <taxon>Sordariomycetes</taxon>
        <taxon>Sordariomycetidae</taxon>
        <taxon>Diaporthales</taxon>
        <taxon>Schizoparmaceae</taxon>
        <taxon>Coniella</taxon>
    </lineage>
</organism>
<reference evidence="2 3" key="1">
    <citation type="journal article" date="2018" name="Mycol. Prog.">
        <title>Coniella lustricola, a new species from submerged detritus.</title>
        <authorList>
            <person name="Raudabaugh D.B."/>
            <person name="Iturriaga T."/>
            <person name="Carver A."/>
            <person name="Mondo S."/>
            <person name="Pangilinan J."/>
            <person name="Lipzen A."/>
            <person name="He G."/>
            <person name="Amirebrahimi M."/>
            <person name="Grigoriev I.V."/>
            <person name="Miller A.N."/>
        </authorList>
    </citation>
    <scope>NUCLEOTIDE SEQUENCE [LARGE SCALE GENOMIC DNA]</scope>
    <source>
        <strain evidence="2 3">B22-T-1</strain>
    </source>
</reference>
<feature type="compositionally biased region" description="Basic and acidic residues" evidence="1">
    <location>
        <begin position="634"/>
        <end position="657"/>
    </location>
</feature>
<proteinExistence type="predicted"/>
<accession>A0A2T3AJ28</accession>
<dbReference type="EMBL" id="KZ678383">
    <property type="protein sequence ID" value="PSS00555.1"/>
    <property type="molecule type" value="Genomic_DNA"/>
</dbReference>
<protein>
    <submittedName>
        <fullName evidence="2">Uncharacterized protein</fullName>
    </submittedName>
</protein>
<feature type="compositionally biased region" description="Polar residues" evidence="1">
    <location>
        <begin position="353"/>
        <end position="401"/>
    </location>
</feature>
<feature type="region of interest" description="Disordered" evidence="1">
    <location>
        <begin position="626"/>
        <end position="711"/>
    </location>
</feature>
<evidence type="ECO:0000313" key="2">
    <source>
        <dbReference type="EMBL" id="PSS00555.1"/>
    </source>
</evidence>
<keyword evidence="3" id="KW-1185">Reference proteome</keyword>
<feature type="compositionally biased region" description="Pro residues" evidence="1">
    <location>
        <begin position="414"/>
        <end position="427"/>
    </location>
</feature>